<reference evidence="1 2" key="1">
    <citation type="submission" date="2019-05" db="EMBL/GenBank/DDBJ databases">
        <title>Another draft genome of Portunus trituberculatus and its Hox gene families provides insights of decapod evolution.</title>
        <authorList>
            <person name="Jeong J.-H."/>
            <person name="Song I."/>
            <person name="Kim S."/>
            <person name="Choi T."/>
            <person name="Kim D."/>
            <person name="Ryu S."/>
            <person name="Kim W."/>
        </authorList>
    </citation>
    <scope>NUCLEOTIDE SEQUENCE [LARGE SCALE GENOMIC DNA]</scope>
    <source>
        <tissue evidence="1">Muscle</tissue>
    </source>
</reference>
<comment type="caution">
    <text evidence="1">The sequence shown here is derived from an EMBL/GenBank/DDBJ whole genome shotgun (WGS) entry which is preliminary data.</text>
</comment>
<dbReference type="EMBL" id="VSRR010133471">
    <property type="protein sequence ID" value="MPD02865.1"/>
    <property type="molecule type" value="Genomic_DNA"/>
</dbReference>
<dbReference type="Proteomes" id="UP000324222">
    <property type="component" value="Unassembled WGS sequence"/>
</dbReference>
<name>A0A5B7KEA4_PORTR</name>
<accession>A0A5B7KEA4</accession>
<evidence type="ECO:0000313" key="2">
    <source>
        <dbReference type="Proteomes" id="UP000324222"/>
    </source>
</evidence>
<keyword evidence="2" id="KW-1185">Reference proteome</keyword>
<organism evidence="1 2">
    <name type="scientific">Portunus trituberculatus</name>
    <name type="common">Swimming crab</name>
    <name type="synonym">Neptunus trituberculatus</name>
    <dbReference type="NCBI Taxonomy" id="210409"/>
    <lineage>
        <taxon>Eukaryota</taxon>
        <taxon>Metazoa</taxon>
        <taxon>Ecdysozoa</taxon>
        <taxon>Arthropoda</taxon>
        <taxon>Crustacea</taxon>
        <taxon>Multicrustacea</taxon>
        <taxon>Malacostraca</taxon>
        <taxon>Eumalacostraca</taxon>
        <taxon>Eucarida</taxon>
        <taxon>Decapoda</taxon>
        <taxon>Pleocyemata</taxon>
        <taxon>Brachyura</taxon>
        <taxon>Eubrachyura</taxon>
        <taxon>Portunoidea</taxon>
        <taxon>Portunidae</taxon>
        <taxon>Portuninae</taxon>
        <taxon>Portunus</taxon>
    </lineage>
</organism>
<evidence type="ECO:0000313" key="1">
    <source>
        <dbReference type="EMBL" id="MPD02865.1"/>
    </source>
</evidence>
<protein>
    <submittedName>
        <fullName evidence="1">Uncharacterized protein</fullName>
    </submittedName>
</protein>
<dbReference type="AlphaFoldDB" id="A0A5B7KEA4"/>
<proteinExistence type="predicted"/>
<sequence length="140" mass="15644">MADCSPIPPTLPCLTASPTQLLAPLQRLIAAPPSRLSMPSSWLPAPLQLSTAKRGCWRLTATLNNPAWMSSHQLCCFYHDMAVSTSTLLLYLSTFTLQSASQRDYKHSSTTIASPPRNAQQPTLEYDHFWQSLFTLWNHV</sequence>
<gene>
    <name evidence="1" type="ORF">E2C01_098471</name>
</gene>